<name>A0A1I8HFY5_9PLAT</name>
<reference evidence="3" key="1">
    <citation type="submission" date="2016-11" db="UniProtKB">
        <authorList>
            <consortium name="WormBaseParasite"/>
        </authorList>
    </citation>
    <scope>IDENTIFICATION</scope>
</reference>
<feature type="region of interest" description="Disordered" evidence="1">
    <location>
        <begin position="23"/>
        <end position="49"/>
    </location>
</feature>
<protein>
    <submittedName>
        <fullName evidence="3">Secreted protein</fullName>
    </submittedName>
</protein>
<evidence type="ECO:0000313" key="3">
    <source>
        <dbReference type="WBParaSite" id="maker-uti_cns_0006026-snap-gene-0.5-mRNA-1"/>
    </source>
</evidence>
<sequence>MMRPTLTRAPVAAAAPWRRSTYGAAGKGFASPQPEPLRPSPSAAGASGASAAATRLACTACDRSSSTGPP</sequence>
<evidence type="ECO:0000256" key="1">
    <source>
        <dbReference type="SAM" id="MobiDB-lite"/>
    </source>
</evidence>
<proteinExistence type="predicted"/>
<dbReference type="Proteomes" id="UP000095280">
    <property type="component" value="Unplaced"/>
</dbReference>
<dbReference type="AlphaFoldDB" id="A0A1I8HFY5"/>
<evidence type="ECO:0000313" key="2">
    <source>
        <dbReference type="Proteomes" id="UP000095280"/>
    </source>
</evidence>
<feature type="compositionally biased region" description="Low complexity" evidence="1">
    <location>
        <begin position="40"/>
        <end position="49"/>
    </location>
</feature>
<accession>A0A1I8HFY5</accession>
<organism evidence="2 3">
    <name type="scientific">Macrostomum lignano</name>
    <dbReference type="NCBI Taxonomy" id="282301"/>
    <lineage>
        <taxon>Eukaryota</taxon>
        <taxon>Metazoa</taxon>
        <taxon>Spiralia</taxon>
        <taxon>Lophotrochozoa</taxon>
        <taxon>Platyhelminthes</taxon>
        <taxon>Rhabditophora</taxon>
        <taxon>Macrostomorpha</taxon>
        <taxon>Macrostomida</taxon>
        <taxon>Macrostomidae</taxon>
        <taxon>Macrostomum</taxon>
    </lineage>
</organism>
<dbReference type="WBParaSite" id="maker-uti_cns_0006026-snap-gene-0.5-mRNA-1">
    <property type="protein sequence ID" value="maker-uti_cns_0006026-snap-gene-0.5-mRNA-1"/>
    <property type="gene ID" value="maker-uti_cns_0006026-snap-gene-0.5"/>
</dbReference>
<keyword evidence="2" id="KW-1185">Reference proteome</keyword>